<gene>
    <name evidence="1" type="ORF">JRJ22_18590</name>
</gene>
<evidence type="ECO:0008006" key="3">
    <source>
        <dbReference type="Google" id="ProtNLM"/>
    </source>
</evidence>
<protein>
    <recommendedName>
        <fullName evidence="3">Phage capsid family protein</fullName>
    </recommendedName>
</protein>
<dbReference type="Proteomes" id="UP000663452">
    <property type="component" value="Chromosome"/>
</dbReference>
<keyword evidence="2" id="KW-1185">Reference proteome</keyword>
<dbReference type="RefSeq" id="WP_206100914.1">
    <property type="nucleotide sequence ID" value="NZ_CP070969.1"/>
</dbReference>
<evidence type="ECO:0000313" key="1">
    <source>
        <dbReference type="EMBL" id="QSF43276.1"/>
    </source>
</evidence>
<sequence>MNTKELKNFALAVYKKKVPTNFDHSIDDMEGALRAKFQELAPNFDGFRRNKLDIFEIIQTVVDDVLPQRIKDRISIFADVKTVAQGQKAQFKKKMGRQNVKRFITQVGLGGGFERVRLDVDLINVTTHAIGGAAYVEFESFLDGTMDFTELTNLILDGMEDKIYEEIYAAMIKAFDNLPAANKVSTNSFVIEDFRKVIRTVSAYGNATIICTPEFASTITPATGYIGDADKADMRDKGYIGKFEGANIFVLPQSFEEADNVTKIFNPQYAFIVPSGASDEKIVKVSIEGQTVVEDSKNAARQMVFEAYKKFGTVVLSTNQIGIYKNTSL</sequence>
<organism evidence="1 2">
    <name type="scientific">Paenibacillus tianjinensis</name>
    <dbReference type="NCBI Taxonomy" id="2810347"/>
    <lineage>
        <taxon>Bacteria</taxon>
        <taxon>Bacillati</taxon>
        <taxon>Bacillota</taxon>
        <taxon>Bacilli</taxon>
        <taxon>Bacillales</taxon>
        <taxon>Paenibacillaceae</taxon>
        <taxon>Paenibacillus</taxon>
    </lineage>
</organism>
<proteinExistence type="predicted"/>
<reference evidence="1 2" key="1">
    <citation type="submission" date="2021-02" db="EMBL/GenBank/DDBJ databases">
        <title>Paenibacillus tianjinensis sp. nov.</title>
        <authorList>
            <person name="Liu H."/>
        </authorList>
    </citation>
    <scope>NUCLEOTIDE SEQUENCE [LARGE SCALE GENOMIC DNA]</scope>
    <source>
        <strain evidence="1 2">TB2019</strain>
    </source>
</reference>
<accession>A0ABX7L7Q2</accession>
<evidence type="ECO:0000313" key="2">
    <source>
        <dbReference type="Proteomes" id="UP000663452"/>
    </source>
</evidence>
<name>A0ABX7L7Q2_9BACL</name>
<dbReference type="EMBL" id="CP070969">
    <property type="protein sequence ID" value="QSF43276.1"/>
    <property type="molecule type" value="Genomic_DNA"/>
</dbReference>